<evidence type="ECO:0000313" key="3">
    <source>
        <dbReference type="Proteomes" id="UP000250321"/>
    </source>
</evidence>
<gene>
    <name evidence="2" type="ORF">Pyn_13821</name>
</gene>
<protein>
    <submittedName>
        <fullName evidence="2">Uncharacterized protein</fullName>
    </submittedName>
</protein>
<evidence type="ECO:0000256" key="1">
    <source>
        <dbReference type="SAM" id="MobiDB-lite"/>
    </source>
</evidence>
<dbReference type="OrthoDB" id="1747351at2759"/>
<name>A0A314UVL4_PRUYE</name>
<dbReference type="EMBL" id="PJQY01003280">
    <property type="protein sequence ID" value="PQM38759.1"/>
    <property type="molecule type" value="Genomic_DNA"/>
</dbReference>
<dbReference type="Proteomes" id="UP000250321">
    <property type="component" value="Unassembled WGS sequence"/>
</dbReference>
<evidence type="ECO:0000313" key="2">
    <source>
        <dbReference type="EMBL" id="PQM38759.1"/>
    </source>
</evidence>
<proteinExistence type="predicted"/>
<dbReference type="AlphaFoldDB" id="A0A314UVL4"/>
<accession>A0A314UVL4</accession>
<feature type="compositionally biased region" description="Basic and acidic residues" evidence="1">
    <location>
        <begin position="1"/>
        <end position="13"/>
    </location>
</feature>
<comment type="caution">
    <text evidence="2">The sequence shown here is derived from an EMBL/GenBank/DDBJ whole genome shotgun (WGS) entry which is preliminary data.</text>
</comment>
<keyword evidence="3" id="KW-1185">Reference proteome</keyword>
<organism evidence="2 3">
    <name type="scientific">Prunus yedoensis var. nudiflora</name>
    <dbReference type="NCBI Taxonomy" id="2094558"/>
    <lineage>
        <taxon>Eukaryota</taxon>
        <taxon>Viridiplantae</taxon>
        <taxon>Streptophyta</taxon>
        <taxon>Embryophyta</taxon>
        <taxon>Tracheophyta</taxon>
        <taxon>Spermatophyta</taxon>
        <taxon>Magnoliopsida</taxon>
        <taxon>eudicotyledons</taxon>
        <taxon>Gunneridae</taxon>
        <taxon>Pentapetalae</taxon>
        <taxon>rosids</taxon>
        <taxon>fabids</taxon>
        <taxon>Rosales</taxon>
        <taxon>Rosaceae</taxon>
        <taxon>Amygdaloideae</taxon>
        <taxon>Amygdaleae</taxon>
        <taxon>Prunus</taxon>
    </lineage>
</organism>
<feature type="region of interest" description="Disordered" evidence="1">
    <location>
        <begin position="1"/>
        <end position="26"/>
    </location>
</feature>
<sequence length="90" mass="10112">MEMEKCSEAEKGCLELNPDGEEDNKTEELGFKPKVRSVIPAQRKLVKTMILLDIVQFWSDISNATFSTKAKASIVKKNRISSRLVCPTLP</sequence>
<reference evidence="2 3" key="1">
    <citation type="submission" date="2018-02" db="EMBL/GenBank/DDBJ databases">
        <title>Draft genome of wild Prunus yedoensis var. nudiflora.</title>
        <authorList>
            <person name="Baek S."/>
            <person name="Kim J.-H."/>
            <person name="Choi K."/>
            <person name="Kim G.-B."/>
            <person name="Cho A."/>
            <person name="Jang H."/>
            <person name="Shin C.-H."/>
            <person name="Yu H.-J."/>
            <person name="Mun J.-H."/>
        </authorList>
    </citation>
    <scope>NUCLEOTIDE SEQUENCE [LARGE SCALE GENOMIC DNA]</scope>
    <source>
        <strain evidence="3">cv. Jeju island</strain>
        <tissue evidence="2">Leaf</tissue>
    </source>
</reference>